<evidence type="ECO:0000313" key="17">
    <source>
        <dbReference type="EMBL" id="JAS37717.1"/>
    </source>
</evidence>
<evidence type="ECO:0000256" key="15">
    <source>
        <dbReference type="PIRSR" id="PIRSR605511-2"/>
    </source>
</evidence>
<dbReference type="AlphaFoldDB" id="A0A1B6EIG4"/>
<comment type="cofactor">
    <cofactor evidence="2">
        <name>Ca(2+)</name>
        <dbReference type="ChEBI" id="CHEBI:29108"/>
    </cofactor>
</comment>
<keyword evidence="9" id="KW-0963">Cytoplasm</keyword>
<evidence type="ECO:0000256" key="4">
    <source>
        <dbReference type="ARBA" id="ARBA00001946"/>
    </source>
</evidence>
<evidence type="ECO:0000256" key="12">
    <source>
        <dbReference type="ARBA" id="ARBA00022837"/>
    </source>
</evidence>
<dbReference type="InterPro" id="IPR005511">
    <property type="entry name" value="SMP-30"/>
</dbReference>
<feature type="binding site" evidence="15">
    <location>
        <position position="169"/>
    </location>
    <ligand>
        <name>a divalent metal cation</name>
        <dbReference type="ChEBI" id="CHEBI:60240"/>
    </ligand>
</feature>
<dbReference type="InterPro" id="IPR013658">
    <property type="entry name" value="SGL"/>
</dbReference>
<dbReference type="PRINTS" id="PR01791">
    <property type="entry name" value="REGUCALCIN"/>
</dbReference>
<organism evidence="17">
    <name type="scientific">Cuerna arida</name>
    <dbReference type="NCBI Taxonomy" id="1464854"/>
    <lineage>
        <taxon>Eukaryota</taxon>
        <taxon>Metazoa</taxon>
        <taxon>Ecdysozoa</taxon>
        <taxon>Arthropoda</taxon>
        <taxon>Hexapoda</taxon>
        <taxon>Insecta</taxon>
        <taxon>Pterygota</taxon>
        <taxon>Neoptera</taxon>
        <taxon>Paraneoptera</taxon>
        <taxon>Hemiptera</taxon>
        <taxon>Auchenorrhyncha</taxon>
        <taxon>Membracoidea</taxon>
        <taxon>Cicadellidae</taxon>
        <taxon>Cicadellinae</taxon>
        <taxon>Proconiini</taxon>
        <taxon>Cuerna</taxon>
    </lineage>
</organism>
<evidence type="ECO:0000256" key="9">
    <source>
        <dbReference type="ARBA" id="ARBA00022490"/>
    </source>
</evidence>
<dbReference type="InterPro" id="IPR011042">
    <property type="entry name" value="6-blade_b-propeller_TolB-like"/>
</dbReference>
<dbReference type="GO" id="GO:0004341">
    <property type="term" value="F:gluconolactonase activity"/>
    <property type="evidence" value="ECO:0007669"/>
    <property type="project" value="UniProtKB-EC"/>
</dbReference>
<keyword evidence="12" id="KW-0106">Calcium</keyword>
<accession>A0A1B6EIG4</accession>
<evidence type="ECO:0000256" key="5">
    <source>
        <dbReference type="ARBA" id="ARBA00004496"/>
    </source>
</evidence>
<comment type="catalytic activity">
    <reaction evidence="1">
        <text>D-glucono-1,5-lactone + H2O = D-gluconate + H(+)</text>
        <dbReference type="Rhea" id="RHEA:10440"/>
        <dbReference type="ChEBI" id="CHEBI:15377"/>
        <dbReference type="ChEBI" id="CHEBI:15378"/>
        <dbReference type="ChEBI" id="CHEBI:16217"/>
        <dbReference type="ChEBI" id="CHEBI:18391"/>
        <dbReference type="EC" id="3.1.1.17"/>
    </reaction>
</comment>
<feature type="binding site" evidence="15">
    <location>
        <position position="16"/>
    </location>
    <ligand>
        <name>a divalent metal cation</name>
        <dbReference type="ChEBI" id="CHEBI:60240"/>
    </ligand>
</feature>
<keyword evidence="15" id="KW-0862">Zinc</keyword>
<dbReference type="Pfam" id="PF08450">
    <property type="entry name" value="SGL"/>
    <property type="match status" value="1"/>
</dbReference>
<comment type="subcellular location">
    <subcellularLocation>
        <location evidence="5">Cytoplasm</location>
    </subcellularLocation>
</comment>
<dbReference type="InterPro" id="IPR008367">
    <property type="entry name" value="Regucalcin"/>
</dbReference>
<sequence length="316" mass="35072">MEPKVEPVGPPAVVGEGPFWDDETQTLYYIDAFRPRIYSYHPSTGSHNSVSVVSEKPGKPEVHTSFVIKIKGEKNKFVISDDKRLAVINWDGVSSDPVMTEHLMDVEQEPVASFNDGKCDPSNRLWAGTRGSVPLDVPITEMQKEKGSLYSLQRDKTVKKHLSKITLSNGLTWSLDKKKFYYIDSLKFGIDSYDYDDTTGSISNGKTVFCYKKNNVDGLPDGMTTDQEGKIWVACVRGGQVLRIDPNTGEIIQTVKIPSPLPTSVVFGGPNYEDLYVTSGKIKFTKEMEEKYPMAGCTFRVTGLGVRGVPSLPVQL</sequence>
<protein>
    <recommendedName>
        <fullName evidence="8">Regucalcin</fullName>
        <ecNumber evidence="7">3.1.1.17</ecNumber>
    </recommendedName>
    <alternativeName>
        <fullName evidence="13">Gluconolactonase</fullName>
    </alternativeName>
</protein>
<evidence type="ECO:0000256" key="14">
    <source>
        <dbReference type="PIRSR" id="PIRSR605511-1"/>
    </source>
</evidence>
<evidence type="ECO:0000256" key="6">
    <source>
        <dbReference type="ARBA" id="ARBA00008853"/>
    </source>
</evidence>
<reference evidence="17" key="1">
    <citation type="submission" date="2015-11" db="EMBL/GenBank/DDBJ databases">
        <title>De novo transcriptome assembly of four potential Pierce s Disease insect vectors from Arizona vineyards.</title>
        <authorList>
            <person name="Tassone E.E."/>
        </authorList>
    </citation>
    <scope>NUCLEOTIDE SEQUENCE</scope>
</reference>
<comment type="similarity">
    <text evidence="6">Belongs to the SMP-30/CGR1 family.</text>
</comment>
<feature type="active site" description="Proton donor/acceptor" evidence="14">
    <location>
        <position position="221"/>
    </location>
</feature>
<keyword evidence="10 15" id="KW-0479">Metal-binding</keyword>
<dbReference type="GO" id="GO:0019853">
    <property type="term" value="P:L-ascorbic acid biosynthetic process"/>
    <property type="evidence" value="ECO:0007669"/>
    <property type="project" value="TreeGrafter"/>
</dbReference>
<feature type="binding site" evidence="15">
    <location>
        <position position="115"/>
    </location>
    <ligand>
        <name>substrate</name>
    </ligand>
</feature>
<proteinExistence type="inferred from homology"/>
<name>A0A1B6EIG4_9HEMI</name>
<dbReference type="Gene3D" id="2.120.10.30">
    <property type="entry name" value="TolB, C-terminal domain"/>
    <property type="match status" value="1"/>
</dbReference>
<dbReference type="SUPFAM" id="SSF63829">
    <property type="entry name" value="Calcium-dependent phosphotriesterase"/>
    <property type="match status" value="1"/>
</dbReference>
<comment type="cofactor">
    <cofactor evidence="3">
        <name>Mn(2+)</name>
        <dbReference type="ChEBI" id="CHEBI:29035"/>
    </cofactor>
</comment>
<evidence type="ECO:0000256" key="2">
    <source>
        <dbReference type="ARBA" id="ARBA00001913"/>
    </source>
</evidence>
<dbReference type="PANTHER" id="PTHR10907">
    <property type="entry name" value="REGUCALCIN"/>
    <property type="match status" value="1"/>
</dbReference>
<feature type="binding site" evidence="15">
    <location>
        <position position="221"/>
    </location>
    <ligand>
        <name>a divalent metal cation</name>
        <dbReference type="ChEBI" id="CHEBI:60240"/>
    </ligand>
</feature>
<feature type="binding site" evidence="15">
    <location>
        <position position="136"/>
    </location>
    <ligand>
        <name>substrate</name>
    </ligand>
</feature>
<comment type="cofactor">
    <cofactor evidence="4">
        <name>Mg(2+)</name>
        <dbReference type="ChEBI" id="CHEBI:18420"/>
    </cofactor>
</comment>
<dbReference type="EMBL" id="GECZ01032052">
    <property type="protein sequence ID" value="JAS37717.1"/>
    <property type="molecule type" value="Transcribed_RNA"/>
</dbReference>
<dbReference type="GO" id="GO:0030234">
    <property type="term" value="F:enzyme regulator activity"/>
    <property type="evidence" value="ECO:0007669"/>
    <property type="project" value="InterPro"/>
</dbReference>
<dbReference type="GO" id="GO:0005737">
    <property type="term" value="C:cytoplasm"/>
    <property type="evidence" value="ECO:0007669"/>
    <property type="project" value="UniProtKB-SubCell"/>
</dbReference>
<evidence type="ECO:0000256" key="7">
    <source>
        <dbReference type="ARBA" id="ARBA00013227"/>
    </source>
</evidence>
<gene>
    <name evidence="17" type="ORF">g.21412</name>
</gene>
<comment type="cofactor">
    <cofactor evidence="15">
        <name>Zn(2+)</name>
        <dbReference type="ChEBI" id="CHEBI:29105"/>
    </cofactor>
    <text evidence="15">Binds 1 divalent metal cation per subunit.</text>
</comment>
<evidence type="ECO:0000256" key="11">
    <source>
        <dbReference type="ARBA" id="ARBA00022801"/>
    </source>
</evidence>
<dbReference type="PANTHER" id="PTHR10907:SF66">
    <property type="entry name" value="MIP34848P1-RELATED"/>
    <property type="match status" value="1"/>
</dbReference>
<evidence type="ECO:0000256" key="13">
    <source>
        <dbReference type="ARBA" id="ARBA00032464"/>
    </source>
</evidence>
<feature type="domain" description="SMP-30/Gluconolactonase/LRE-like region" evidence="16">
    <location>
        <begin position="14"/>
        <end position="280"/>
    </location>
</feature>
<evidence type="ECO:0000259" key="16">
    <source>
        <dbReference type="Pfam" id="PF08450"/>
    </source>
</evidence>
<dbReference type="PRINTS" id="PR01790">
    <property type="entry name" value="SMP30FAMILY"/>
</dbReference>
<evidence type="ECO:0000256" key="1">
    <source>
        <dbReference type="ARBA" id="ARBA00001589"/>
    </source>
</evidence>
<dbReference type="FunFam" id="2.120.10.30:FF:000027">
    <property type="entry name" value="Regucalcin homologue"/>
    <property type="match status" value="1"/>
</dbReference>
<evidence type="ECO:0000256" key="8">
    <source>
        <dbReference type="ARBA" id="ARBA00016808"/>
    </source>
</evidence>
<dbReference type="EC" id="3.1.1.17" evidence="7"/>
<evidence type="ECO:0000256" key="3">
    <source>
        <dbReference type="ARBA" id="ARBA00001936"/>
    </source>
</evidence>
<evidence type="ECO:0000256" key="10">
    <source>
        <dbReference type="ARBA" id="ARBA00022723"/>
    </source>
</evidence>
<dbReference type="GO" id="GO:0005509">
    <property type="term" value="F:calcium ion binding"/>
    <property type="evidence" value="ECO:0007669"/>
    <property type="project" value="InterPro"/>
</dbReference>
<keyword evidence="11" id="KW-0378">Hydrolase</keyword>